<evidence type="ECO:0000313" key="2">
    <source>
        <dbReference type="EMBL" id="MEX6633641.1"/>
    </source>
</evidence>
<feature type="region of interest" description="Disordered" evidence="1">
    <location>
        <begin position="30"/>
        <end position="54"/>
    </location>
</feature>
<sequence length="76" mass="8377">MQDDAPISGQQFYVITADNQMNALVAEPQKHRQFPQSEMPAASASSAESPRNLRSALTETVNSVGQFMSNIRNTKH</sequence>
<keyword evidence="3" id="KW-1185">Reference proteome</keyword>
<comment type="caution">
    <text evidence="2">The sequence shown here is derived from an EMBL/GenBank/DDBJ whole genome shotgun (WGS) entry which is preliminary data.</text>
</comment>
<gene>
    <name evidence="2" type="ORF">ABFZ84_08760</name>
</gene>
<proteinExistence type="predicted"/>
<evidence type="ECO:0000313" key="3">
    <source>
        <dbReference type="Proteomes" id="UP001560685"/>
    </source>
</evidence>
<dbReference type="Proteomes" id="UP001560685">
    <property type="component" value="Unassembled WGS sequence"/>
</dbReference>
<accession>A0ABV3Z4B1</accession>
<reference evidence="2 3" key="1">
    <citation type="submission" date="2024-05" db="EMBL/GenBank/DDBJ databases">
        <title>Three bacterial strains, DH-69, EH-24, and ECK-19 isolated from coastal sediments.</title>
        <authorList>
            <person name="Ye Y.-Q."/>
            <person name="Du Z.-J."/>
        </authorList>
    </citation>
    <scope>NUCLEOTIDE SEQUENCE [LARGE SCALE GENOMIC DNA]</scope>
    <source>
        <strain evidence="2 3">ECK-19</strain>
    </source>
</reference>
<dbReference type="RefSeq" id="WP_369313620.1">
    <property type="nucleotide sequence ID" value="NZ_JBEHZE010000001.1"/>
</dbReference>
<organism evidence="2 3">
    <name type="scientific">Hyphococcus lacteus</name>
    <dbReference type="NCBI Taxonomy" id="3143536"/>
    <lineage>
        <taxon>Bacteria</taxon>
        <taxon>Pseudomonadati</taxon>
        <taxon>Pseudomonadota</taxon>
        <taxon>Alphaproteobacteria</taxon>
        <taxon>Parvularculales</taxon>
        <taxon>Parvularculaceae</taxon>
        <taxon>Hyphococcus</taxon>
    </lineage>
</organism>
<dbReference type="EMBL" id="JBEHZE010000001">
    <property type="protein sequence ID" value="MEX6633641.1"/>
    <property type="molecule type" value="Genomic_DNA"/>
</dbReference>
<protein>
    <submittedName>
        <fullName evidence="2">Uncharacterized protein</fullName>
    </submittedName>
</protein>
<name>A0ABV3Z4B1_9PROT</name>
<evidence type="ECO:0000256" key="1">
    <source>
        <dbReference type="SAM" id="MobiDB-lite"/>
    </source>
</evidence>